<dbReference type="InterPro" id="IPR002401">
    <property type="entry name" value="Cyt_P450_E_grp-I"/>
</dbReference>
<keyword evidence="1" id="KW-0408">Iron</keyword>
<evidence type="ECO:0000313" key="2">
    <source>
        <dbReference type="EMBL" id="RHZ44561.1"/>
    </source>
</evidence>
<dbReference type="SUPFAM" id="SSF48264">
    <property type="entry name" value="Cytochrome P450"/>
    <property type="match status" value="1"/>
</dbReference>
<evidence type="ECO:0008006" key="4">
    <source>
        <dbReference type="Google" id="ProtNLM"/>
    </source>
</evidence>
<keyword evidence="3" id="KW-1185">Reference proteome</keyword>
<dbReference type="Gene3D" id="1.10.630.10">
    <property type="entry name" value="Cytochrome P450"/>
    <property type="match status" value="1"/>
</dbReference>
<dbReference type="InterPro" id="IPR001128">
    <property type="entry name" value="Cyt_P450"/>
</dbReference>
<dbReference type="InterPro" id="IPR036396">
    <property type="entry name" value="Cyt_P450_sf"/>
</dbReference>
<dbReference type="Proteomes" id="UP000266861">
    <property type="component" value="Unassembled WGS sequence"/>
</dbReference>
<dbReference type="Pfam" id="PF00067">
    <property type="entry name" value="p450"/>
    <property type="match status" value="1"/>
</dbReference>
<dbReference type="EMBL" id="PQFF01000570">
    <property type="protein sequence ID" value="RHZ44561.1"/>
    <property type="molecule type" value="Genomic_DNA"/>
</dbReference>
<comment type="caution">
    <text evidence="2">The sequence shown here is derived from an EMBL/GenBank/DDBJ whole genome shotgun (WGS) entry which is preliminary data.</text>
</comment>
<proteinExistence type="predicted"/>
<reference evidence="2 3" key="1">
    <citation type="submission" date="2018-08" db="EMBL/GenBank/DDBJ databases">
        <title>Genome and evolution of the arbuscular mycorrhizal fungus Diversispora epigaea (formerly Glomus versiforme) and its bacterial endosymbionts.</title>
        <authorList>
            <person name="Sun X."/>
            <person name="Fei Z."/>
            <person name="Harrison M."/>
        </authorList>
    </citation>
    <scope>NUCLEOTIDE SEQUENCE [LARGE SCALE GENOMIC DNA]</scope>
    <source>
        <strain evidence="2 3">IT104</strain>
    </source>
</reference>
<sequence>MEAINFLQEILKISLVALIAYISYYYYKYFTRENPLPGPFPLPFIGNAHQIFENHSFDTSKFQAKYGDLCEFYTGSQRFILLSNEDFIQKILKPAVNGPFHNRVKDDNEGLKEIGILNTGLVFNIDYDNWQYHRKFFTKVIMSSSFIKQSVIAVQDSFLEMEKYWDYLGEDTIFEFNHWMKQYFFDVIFITTTSNPACALVNYYNKVTPNEKSAVPESILKESSTFVESVDAYIYSMQYFFVLPRIVRNLPGIKRYTQYLKDRVSWLRNNVDNIIKSKREEISKTPIDQKLKSDMLTMFLTVNTERDITERIADDLHDKPMSDKVVQENFIEVLGGGIDTSSNSMCFLVDFLENNPKAKQRMIEEIERVLGKDPNSSFTLEDLSKLEYVEAVIKEASRVRSITPLFFKKNSVPEVIGGYKWSKGTYFGVNVYGIHKHKSYWKDPETFNPDRFMDDPESKNKVYMFGGSSRKCPGRNLAMMELKATLAMLYRKYDIELLGPLKENIGIVRNCNEMRIKLRKRKNF</sequence>
<dbReference type="GO" id="GO:0016705">
    <property type="term" value="F:oxidoreductase activity, acting on paired donors, with incorporation or reduction of molecular oxygen"/>
    <property type="evidence" value="ECO:0007669"/>
    <property type="project" value="InterPro"/>
</dbReference>
<dbReference type="OrthoDB" id="1470350at2759"/>
<comment type="cofactor">
    <cofactor evidence="1">
        <name>heme</name>
        <dbReference type="ChEBI" id="CHEBI:30413"/>
    </cofactor>
</comment>
<accession>A0A397G0M4</accession>
<feature type="binding site" description="axial binding residue" evidence="1">
    <location>
        <position position="472"/>
    </location>
    <ligand>
        <name>heme</name>
        <dbReference type="ChEBI" id="CHEBI:30413"/>
    </ligand>
    <ligandPart>
        <name>Fe</name>
        <dbReference type="ChEBI" id="CHEBI:18248"/>
    </ligandPart>
</feature>
<keyword evidence="1" id="KW-0479">Metal-binding</keyword>
<dbReference type="PANTHER" id="PTHR24301">
    <property type="entry name" value="THROMBOXANE-A SYNTHASE"/>
    <property type="match status" value="1"/>
</dbReference>
<dbReference type="CDD" id="cd00302">
    <property type="entry name" value="cytochrome_P450"/>
    <property type="match status" value="1"/>
</dbReference>
<keyword evidence="1" id="KW-0349">Heme</keyword>
<dbReference type="GO" id="GO:0005506">
    <property type="term" value="F:iron ion binding"/>
    <property type="evidence" value="ECO:0007669"/>
    <property type="project" value="InterPro"/>
</dbReference>
<evidence type="ECO:0000256" key="1">
    <source>
        <dbReference type="PIRSR" id="PIRSR602401-1"/>
    </source>
</evidence>
<evidence type="ECO:0000313" key="3">
    <source>
        <dbReference type="Proteomes" id="UP000266861"/>
    </source>
</evidence>
<dbReference type="GO" id="GO:0004497">
    <property type="term" value="F:monooxygenase activity"/>
    <property type="evidence" value="ECO:0007669"/>
    <property type="project" value="InterPro"/>
</dbReference>
<dbReference type="PRINTS" id="PR00385">
    <property type="entry name" value="P450"/>
</dbReference>
<dbReference type="PRINTS" id="PR00463">
    <property type="entry name" value="EP450I"/>
</dbReference>
<dbReference type="STRING" id="1348612.A0A397G0M4"/>
<organism evidence="2 3">
    <name type="scientific">Diversispora epigaea</name>
    <dbReference type="NCBI Taxonomy" id="1348612"/>
    <lineage>
        <taxon>Eukaryota</taxon>
        <taxon>Fungi</taxon>
        <taxon>Fungi incertae sedis</taxon>
        <taxon>Mucoromycota</taxon>
        <taxon>Glomeromycotina</taxon>
        <taxon>Glomeromycetes</taxon>
        <taxon>Diversisporales</taxon>
        <taxon>Diversisporaceae</taxon>
        <taxon>Diversispora</taxon>
    </lineage>
</organism>
<dbReference type="GO" id="GO:0020037">
    <property type="term" value="F:heme binding"/>
    <property type="evidence" value="ECO:0007669"/>
    <property type="project" value="InterPro"/>
</dbReference>
<dbReference type="PANTHER" id="PTHR24301:SF2">
    <property type="entry name" value="THROMBOXANE-A SYNTHASE"/>
    <property type="match status" value="1"/>
</dbReference>
<protein>
    <recommendedName>
        <fullName evidence="4">Cytochrome P450</fullName>
    </recommendedName>
</protein>
<dbReference type="AlphaFoldDB" id="A0A397G0M4"/>
<name>A0A397G0M4_9GLOM</name>
<gene>
    <name evidence="2" type="ORF">Glove_718g48</name>
</gene>